<dbReference type="InterPro" id="IPR050471">
    <property type="entry name" value="AB_hydrolase"/>
</dbReference>
<dbReference type="GO" id="GO:0004806">
    <property type="term" value="F:triacylglycerol lipase activity"/>
    <property type="evidence" value="ECO:0007669"/>
    <property type="project" value="TreeGrafter"/>
</dbReference>
<evidence type="ECO:0000313" key="2">
    <source>
        <dbReference type="EMBL" id="OLF18188.1"/>
    </source>
</evidence>
<dbReference type="Proteomes" id="UP000185596">
    <property type="component" value="Unassembled WGS sequence"/>
</dbReference>
<dbReference type="PANTHER" id="PTHR43433">
    <property type="entry name" value="HYDROLASE, ALPHA/BETA FOLD FAMILY PROTEIN"/>
    <property type="match status" value="1"/>
</dbReference>
<dbReference type="PRINTS" id="PR00111">
    <property type="entry name" value="ABHYDROLASE"/>
</dbReference>
<dbReference type="OrthoDB" id="8957634at2"/>
<evidence type="ECO:0000313" key="3">
    <source>
        <dbReference type="Proteomes" id="UP000185596"/>
    </source>
</evidence>
<sequence>MSVATTSNGDIEIAYQTVGPAGGRPLLLITGFTAPMAAWPDGFCAALVDRGFHVARFDNRDAGRSSRATRRYTLAEMAGDALAVLDALGWPAAHVVGQSMGGMVGQVLAARHGERVLSLTSMSSAPDHRVRVDPRRLGLVLRYLVLSARTPAGPAAAGEQLVRLMRLIGSPGYPPDEAWLRRLGAESFAHRTDLAASRRQVAAVRAAGDRRAELAGVRVPTLVLHGEADPAQPPRAGRATAAAIPGARFVGYPGMGHDVPRELWPAISAEIEAVAASRDGVAGPGPAAAR</sequence>
<dbReference type="SUPFAM" id="SSF53474">
    <property type="entry name" value="alpha/beta-Hydrolases"/>
    <property type="match status" value="1"/>
</dbReference>
<feature type="domain" description="AB hydrolase-1" evidence="1">
    <location>
        <begin position="25"/>
        <end position="258"/>
    </location>
</feature>
<dbReference type="EMBL" id="MSIE01000009">
    <property type="protein sequence ID" value="OLF18188.1"/>
    <property type="molecule type" value="Genomic_DNA"/>
</dbReference>
<keyword evidence="3" id="KW-1185">Reference proteome</keyword>
<reference evidence="2 3" key="1">
    <citation type="submission" date="2016-12" db="EMBL/GenBank/DDBJ databases">
        <title>The draft genome sequence of Actinophytocola sp. 11-183.</title>
        <authorList>
            <person name="Wang W."/>
            <person name="Yuan L."/>
        </authorList>
    </citation>
    <scope>NUCLEOTIDE SEQUENCE [LARGE SCALE GENOMIC DNA]</scope>
    <source>
        <strain evidence="2 3">11-183</strain>
    </source>
</reference>
<dbReference type="Gene3D" id="3.40.50.1820">
    <property type="entry name" value="alpha/beta hydrolase"/>
    <property type="match status" value="1"/>
</dbReference>
<protein>
    <recommendedName>
        <fullName evidence="1">AB hydrolase-1 domain-containing protein</fullName>
    </recommendedName>
</protein>
<dbReference type="PANTHER" id="PTHR43433:SF5">
    <property type="entry name" value="AB HYDROLASE-1 DOMAIN-CONTAINING PROTEIN"/>
    <property type="match status" value="1"/>
</dbReference>
<organism evidence="2 3">
    <name type="scientific">Actinophytocola xanthii</name>
    <dbReference type="NCBI Taxonomy" id="1912961"/>
    <lineage>
        <taxon>Bacteria</taxon>
        <taxon>Bacillati</taxon>
        <taxon>Actinomycetota</taxon>
        <taxon>Actinomycetes</taxon>
        <taxon>Pseudonocardiales</taxon>
        <taxon>Pseudonocardiaceae</taxon>
    </lineage>
</organism>
<name>A0A1Q8CV03_9PSEU</name>
<dbReference type="STRING" id="1912961.BU204_07570"/>
<comment type="caution">
    <text evidence="2">The sequence shown here is derived from an EMBL/GenBank/DDBJ whole genome shotgun (WGS) entry which is preliminary data.</text>
</comment>
<dbReference type="Pfam" id="PF00561">
    <property type="entry name" value="Abhydrolase_1"/>
    <property type="match status" value="1"/>
</dbReference>
<proteinExistence type="predicted"/>
<gene>
    <name evidence="2" type="ORF">BU204_07570</name>
</gene>
<dbReference type="InterPro" id="IPR000073">
    <property type="entry name" value="AB_hydrolase_1"/>
</dbReference>
<dbReference type="InterPro" id="IPR029058">
    <property type="entry name" value="AB_hydrolase_fold"/>
</dbReference>
<evidence type="ECO:0000259" key="1">
    <source>
        <dbReference type="Pfam" id="PF00561"/>
    </source>
</evidence>
<dbReference type="RefSeq" id="WP_075124859.1">
    <property type="nucleotide sequence ID" value="NZ_MSIE01000009.1"/>
</dbReference>
<accession>A0A1Q8CV03</accession>
<dbReference type="GO" id="GO:0046503">
    <property type="term" value="P:glycerolipid catabolic process"/>
    <property type="evidence" value="ECO:0007669"/>
    <property type="project" value="TreeGrafter"/>
</dbReference>
<dbReference type="AlphaFoldDB" id="A0A1Q8CV03"/>